<reference evidence="7 8" key="1">
    <citation type="submission" date="2018-09" db="EMBL/GenBank/DDBJ databases">
        <title>Characterization of the phylogenetic diversity of five novel species belonging to the genus Bifidobacterium.</title>
        <authorList>
            <person name="Lugli G.A."/>
            <person name="Duranti S."/>
            <person name="Milani C."/>
        </authorList>
    </citation>
    <scope>NUCLEOTIDE SEQUENCE [LARGE SCALE GENOMIC DNA]</scope>
    <source>
        <strain evidence="7 8">2028B</strain>
    </source>
</reference>
<accession>A0A430FHM4</accession>
<dbReference type="AlphaFoldDB" id="A0A430FHM4"/>
<keyword evidence="5" id="KW-0233">DNA recombination</keyword>
<gene>
    <name evidence="7" type="ORF">D2E23_0133</name>
</gene>
<keyword evidence="3" id="KW-0815">Transposition</keyword>
<evidence type="ECO:0000256" key="3">
    <source>
        <dbReference type="ARBA" id="ARBA00022578"/>
    </source>
</evidence>
<dbReference type="GO" id="GO:0003677">
    <property type="term" value="F:DNA binding"/>
    <property type="evidence" value="ECO:0007669"/>
    <property type="project" value="UniProtKB-KW"/>
</dbReference>
<dbReference type="Proteomes" id="UP000288607">
    <property type="component" value="Unassembled WGS sequence"/>
</dbReference>
<comment type="caution">
    <text evidence="7">The sequence shown here is derived from an EMBL/GenBank/DDBJ whole genome shotgun (WGS) entry which is preliminary data.</text>
</comment>
<dbReference type="InterPro" id="IPR001207">
    <property type="entry name" value="Transposase_mutator"/>
</dbReference>
<name>A0A430FHM4_9BIFI</name>
<sequence length="367" mass="41754">MRKNGRTKAGSQRCKCTDCSLGVTAPRPDRKHDADLRAFLDWLLSGRTQGDMGPGPRALRKRIQWCWNVRPVIPPPIVRHHTVMADGTYMNHGWCLIVAVDGESGEVLGLRWCAHESKAAYMALFSRIPAPDVLITDGLHGAETACNAAWPDTRIQRCLVHVQRNTRADLTSKPRLDAGKELKKLSDRLTKVHDAEQAARWGEALNAWHLRWGDFINERTFARDDPTNPKATRREWWWTHQEVRRCYRRLERLFREGKLFAFLEPALTAGGPVVRTTNRLEGGVNSPLKHVLLDHHGLPEEHMRRACEWVRYMKSGSPDPASLIRPEHRSPARPSPAEEDGDTGAPEYGTGISWDEFHTHVGRRFDC</sequence>
<protein>
    <submittedName>
        <fullName evidence="7">Transposase</fullName>
    </submittedName>
</protein>
<dbReference type="Pfam" id="PF00872">
    <property type="entry name" value="Transposase_mut"/>
    <property type="match status" value="1"/>
</dbReference>
<evidence type="ECO:0000256" key="4">
    <source>
        <dbReference type="ARBA" id="ARBA00023125"/>
    </source>
</evidence>
<evidence type="ECO:0000313" key="7">
    <source>
        <dbReference type="EMBL" id="RSX52405.1"/>
    </source>
</evidence>
<dbReference type="GO" id="GO:0004803">
    <property type="term" value="F:transposase activity"/>
    <property type="evidence" value="ECO:0007669"/>
    <property type="project" value="InterPro"/>
</dbReference>
<evidence type="ECO:0000256" key="1">
    <source>
        <dbReference type="ARBA" id="ARBA00002190"/>
    </source>
</evidence>
<dbReference type="NCBIfam" id="NF033544">
    <property type="entry name" value="transpos_IS1249"/>
    <property type="match status" value="1"/>
</dbReference>
<keyword evidence="8" id="KW-1185">Reference proteome</keyword>
<evidence type="ECO:0000313" key="8">
    <source>
        <dbReference type="Proteomes" id="UP000288607"/>
    </source>
</evidence>
<evidence type="ECO:0000256" key="2">
    <source>
        <dbReference type="ARBA" id="ARBA00010961"/>
    </source>
</evidence>
<evidence type="ECO:0000256" key="5">
    <source>
        <dbReference type="ARBA" id="ARBA00023172"/>
    </source>
</evidence>
<evidence type="ECO:0000256" key="6">
    <source>
        <dbReference type="SAM" id="MobiDB-lite"/>
    </source>
</evidence>
<dbReference type="GO" id="GO:0006313">
    <property type="term" value="P:DNA transposition"/>
    <property type="evidence" value="ECO:0007669"/>
    <property type="project" value="InterPro"/>
</dbReference>
<dbReference type="EMBL" id="QXGJ01000001">
    <property type="protein sequence ID" value="RSX52405.1"/>
    <property type="molecule type" value="Genomic_DNA"/>
</dbReference>
<keyword evidence="4" id="KW-0238">DNA-binding</keyword>
<organism evidence="7 8">
    <name type="scientific">Bifidobacterium callimiconis</name>
    <dbReference type="NCBI Taxonomy" id="2306973"/>
    <lineage>
        <taxon>Bacteria</taxon>
        <taxon>Bacillati</taxon>
        <taxon>Actinomycetota</taxon>
        <taxon>Actinomycetes</taxon>
        <taxon>Bifidobacteriales</taxon>
        <taxon>Bifidobacteriaceae</taxon>
        <taxon>Bifidobacterium</taxon>
    </lineage>
</organism>
<comment type="similarity">
    <text evidence="2">Belongs to the transposase mutator family.</text>
</comment>
<feature type="region of interest" description="Disordered" evidence="6">
    <location>
        <begin position="318"/>
        <end position="353"/>
    </location>
</feature>
<dbReference type="InterPro" id="IPR048004">
    <property type="entry name" value="IS1249_transpos"/>
</dbReference>
<proteinExistence type="inferred from homology"/>
<comment type="function">
    <text evidence="1">Required for the transposition of the insertion element.</text>
</comment>